<protein>
    <submittedName>
        <fullName evidence="2">Uncharacterized protein</fullName>
    </submittedName>
</protein>
<evidence type="ECO:0000313" key="2">
    <source>
        <dbReference type="EMBL" id="CAF1095852.1"/>
    </source>
</evidence>
<evidence type="ECO:0000256" key="1">
    <source>
        <dbReference type="SAM" id="SignalP"/>
    </source>
</evidence>
<keyword evidence="1" id="KW-0732">Signal</keyword>
<dbReference type="Proteomes" id="UP000663845">
    <property type="component" value="Unassembled WGS sequence"/>
</dbReference>
<evidence type="ECO:0000313" key="3">
    <source>
        <dbReference type="Proteomes" id="UP000663845"/>
    </source>
</evidence>
<proteinExistence type="predicted"/>
<name>A0A814NU54_9BILA</name>
<comment type="caution">
    <text evidence="2">The sequence shown here is derived from an EMBL/GenBank/DDBJ whole genome shotgun (WGS) entry which is preliminary data.</text>
</comment>
<reference evidence="2" key="1">
    <citation type="submission" date="2021-02" db="EMBL/GenBank/DDBJ databases">
        <authorList>
            <person name="Nowell W R."/>
        </authorList>
    </citation>
    <scope>NUCLEOTIDE SEQUENCE</scope>
</reference>
<dbReference type="AlphaFoldDB" id="A0A814NU54"/>
<feature type="signal peptide" evidence="1">
    <location>
        <begin position="1"/>
        <end position="18"/>
    </location>
</feature>
<feature type="chain" id="PRO_5032408476" evidence="1">
    <location>
        <begin position="19"/>
        <end position="163"/>
    </location>
</feature>
<sequence>MVILKILFYFILLRSIVTQPNINLYHTDWVNNNKNDIVFPHDCLHVISSLKKETDPYQVVSCCLSELPSKWNIQENTIDQKFTFAELYQQNITGQQLYLWSAPIDVIEQYQLYLNERSSTGEFQFFYNSSGMPFYIYTLTGGIIFRDALFDLIKPGILKKFCH</sequence>
<accession>A0A814NU54</accession>
<organism evidence="2 3">
    <name type="scientific">Adineta steineri</name>
    <dbReference type="NCBI Taxonomy" id="433720"/>
    <lineage>
        <taxon>Eukaryota</taxon>
        <taxon>Metazoa</taxon>
        <taxon>Spiralia</taxon>
        <taxon>Gnathifera</taxon>
        <taxon>Rotifera</taxon>
        <taxon>Eurotatoria</taxon>
        <taxon>Bdelloidea</taxon>
        <taxon>Adinetida</taxon>
        <taxon>Adinetidae</taxon>
        <taxon>Adineta</taxon>
    </lineage>
</organism>
<gene>
    <name evidence="2" type="ORF">JYZ213_LOCUS21102</name>
</gene>
<dbReference type="EMBL" id="CAJNOG010000228">
    <property type="protein sequence ID" value="CAF1095852.1"/>
    <property type="molecule type" value="Genomic_DNA"/>
</dbReference>